<keyword evidence="2" id="KW-0809">Transit peptide</keyword>
<dbReference type="STRING" id="427683.A5481_20925"/>
<dbReference type="PANTHER" id="PTHR21013:SF10">
    <property type="entry name" value="ATP SYNTHASE MITOCHONDRIAL F1 COMPLEX ASSEMBLY FACTOR 2"/>
    <property type="match status" value="1"/>
</dbReference>
<organism evidence="5 6">
    <name type="scientific">Methylobacterium platani</name>
    <dbReference type="NCBI Taxonomy" id="427683"/>
    <lineage>
        <taxon>Bacteria</taxon>
        <taxon>Pseudomonadati</taxon>
        <taxon>Pseudomonadota</taxon>
        <taxon>Alphaproteobacteria</taxon>
        <taxon>Hyphomicrobiales</taxon>
        <taxon>Methylobacteriaceae</taxon>
        <taxon>Methylobacterium</taxon>
    </lineage>
</organism>
<dbReference type="Pfam" id="PF07542">
    <property type="entry name" value="ATP12"/>
    <property type="match status" value="1"/>
</dbReference>
<evidence type="ECO:0000256" key="2">
    <source>
        <dbReference type="ARBA" id="ARBA00022946"/>
    </source>
</evidence>
<dbReference type="AlphaFoldDB" id="A0A179S6Y0"/>
<comment type="caution">
    <text evidence="5">The sequence shown here is derived from an EMBL/GenBank/DDBJ whole genome shotgun (WGS) entry which is preliminary data.</text>
</comment>
<feature type="compositionally biased region" description="Basic and acidic residues" evidence="4">
    <location>
        <begin position="1"/>
        <end position="10"/>
    </location>
</feature>
<dbReference type="Gene3D" id="1.10.3580.10">
    <property type="entry name" value="ATP12 ATPase"/>
    <property type="match status" value="1"/>
</dbReference>
<reference evidence="5 6" key="1">
    <citation type="submission" date="2016-04" db="EMBL/GenBank/DDBJ databases">
        <authorList>
            <person name="Evans L.H."/>
            <person name="Alamgir A."/>
            <person name="Owens N."/>
            <person name="Weber N.D."/>
            <person name="Virtaneva K."/>
            <person name="Barbian K."/>
            <person name="Babar A."/>
            <person name="Rosenke K."/>
        </authorList>
    </citation>
    <scope>NUCLEOTIDE SEQUENCE [LARGE SCALE GENOMIC DNA]</scope>
    <source>
        <strain evidence="5 6">PMB02</strain>
    </source>
</reference>
<dbReference type="InterPro" id="IPR042272">
    <property type="entry name" value="ATP12_ATP_synth-F1-assembly_N"/>
</dbReference>
<sequence length="264" mass="28185">MTNDVTRDWLGDPEASSDPVRAARQSAKPALPKRFYTQAGVAPAEDGYRLVLDGRPAHTPARRRLAVPQAGLAAALAEEWGAQEEFIDPARMPLTRLVNSALDGVAERRDAVVDDLSAYAGTDLVVYRAGDPARLVTAQAAAWDPVLAWAHESLGARFVLSEGVMHVTQPEASLQALRRAVEAVESPTALAALHSMTTLTGSLLIALAVLHGRLTPQEGWSAAHVDETFQAEVWGRDAEAEARLGTRRAEFEAAARVAALSAEA</sequence>
<name>A0A179S6Y0_9HYPH</name>
<evidence type="ECO:0000256" key="4">
    <source>
        <dbReference type="SAM" id="MobiDB-lite"/>
    </source>
</evidence>
<dbReference type="InterPro" id="IPR011419">
    <property type="entry name" value="ATP12_ATP_synth-F1-assembly"/>
</dbReference>
<protein>
    <submittedName>
        <fullName evidence="5">ATPase</fullName>
    </submittedName>
</protein>
<dbReference type="OrthoDB" id="9797825at2"/>
<comment type="similarity">
    <text evidence="1">Belongs to the ATP12 family.</text>
</comment>
<dbReference type="Proteomes" id="UP000078316">
    <property type="component" value="Unassembled WGS sequence"/>
</dbReference>
<dbReference type="GO" id="GO:0043461">
    <property type="term" value="P:proton-transporting ATP synthase complex assembly"/>
    <property type="evidence" value="ECO:0007669"/>
    <property type="project" value="InterPro"/>
</dbReference>
<gene>
    <name evidence="5" type="ORF">A5481_20925</name>
</gene>
<dbReference type="InterPro" id="IPR023335">
    <property type="entry name" value="ATP12_ortho_dom_sf"/>
</dbReference>
<dbReference type="Gene3D" id="3.30.2180.10">
    <property type="entry name" value="ATP12-like"/>
    <property type="match status" value="1"/>
</dbReference>
<dbReference type="RefSeq" id="WP_048434207.1">
    <property type="nucleotide sequence ID" value="NZ_LWHQ01000042.1"/>
</dbReference>
<dbReference type="EMBL" id="LWHQ01000042">
    <property type="protein sequence ID" value="OAS21483.1"/>
    <property type="molecule type" value="Genomic_DNA"/>
</dbReference>
<dbReference type="SUPFAM" id="SSF160909">
    <property type="entry name" value="ATP12-like"/>
    <property type="match status" value="1"/>
</dbReference>
<dbReference type="PANTHER" id="PTHR21013">
    <property type="entry name" value="ATP SYNTHASE MITOCHONDRIAL F1 COMPLEX ASSEMBLY FACTOR 2/ATP12 PROTEIN, MITOCHONDRIAL PRECURSOR"/>
    <property type="match status" value="1"/>
</dbReference>
<evidence type="ECO:0000256" key="1">
    <source>
        <dbReference type="ARBA" id="ARBA00008231"/>
    </source>
</evidence>
<proteinExistence type="inferred from homology"/>
<evidence type="ECO:0000313" key="6">
    <source>
        <dbReference type="Proteomes" id="UP000078316"/>
    </source>
</evidence>
<feature type="region of interest" description="Disordered" evidence="4">
    <location>
        <begin position="1"/>
        <end position="29"/>
    </location>
</feature>
<evidence type="ECO:0000256" key="3">
    <source>
        <dbReference type="ARBA" id="ARBA00023186"/>
    </source>
</evidence>
<keyword evidence="3" id="KW-0143">Chaperone</keyword>
<accession>A0A179S6Y0</accession>
<evidence type="ECO:0000313" key="5">
    <source>
        <dbReference type="EMBL" id="OAS21483.1"/>
    </source>
</evidence>